<dbReference type="GO" id="GO:0005576">
    <property type="term" value="C:extracellular region"/>
    <property type="evidence" value="ECO:0007669"/>
    <property type="project" value="InterPro"/>
</dbReference>
<feature type="chain" id="PRO_5029842453" evidence="1">
    <location>
        <begin position="25"/>
        <end position="76"/>
    </location>
</feature>
<comment type="caution">
    <text evidence="3">The sequence shown here is derived from an EMBL/GenBank/DDBJ whole genome shotgun (WGS) entry which is preliminary data.</text>
</comment>
<organism evidence="3 4">
    <name type="scientific">Oriolus oriolus</name>
    <name type="common">Eurasian golden oriole</name>
    <name type="synonym">Coracias oriolus</name>
    <dbReference type="NCBI Taxonomy" id="181099"/>
    <lineage>
        <taxon>Eukaryota</taxon>
        <taxon>Metazoa</taxon>
        <taxon>Chordata</taxon>
        <taxon>Craniata</taxon>
        <taxon>Vertebrata</taxon>
        <taxon>Euteleostomi</taxon>
        <taxon>Archelosauria</taxon>
        <taxon>Archosauria</taxon>
        <taxon>Dinosauria</taxon>
        <taxon>Saurischia</taxon>
        <taxon>Theropoda</taxon>
        <taxon>Coelurosauria</taxon>
        <taxon>Aves</taxon>
        <taxon>Neognathae</taxon>
        <taxon>Neoaves</taxon>
        <taxon>Telluraves</taxon>
        <taxon>Australaves</taxon>
        <taxon>Passeriformes</taxon>
        <taxon>Corvoidea</taxon>
        <taxon>Corvidae</taxon>
        <taxon>Oriolus</taxon>
    </lineage>
</organism>
<dbReference type="InterPro" id="IPR008197">
    <property type="entry name" value="WAP_dom"/>
</dbReference>
<evidence type="ECO:0000313" key="3">
    <source>
        <dbReference type="EMBL" id="NXO14599.1"/>
    </source>
</evidence>
<accession>A0A7L1PSG0</accession>
<protein>
    <submittedName>
        <fullName evidence="3">ELAF protein</fullName>
    </submittedName>
</protein>
<evidence type="ECO:0000259" key="2">
    <source>
        <dbReference type="PROSITE" id="PS51390"/>
    </source>
</evidence>
<dbReference type="Gene3D" id="4.10.75.10">
    <property type="entry name" value="Elafin-like"/>
    <property type="match status" value="1"/>
</dbReference>
<dbReference type="InterPro" id="IPR036645">
    <property type="entry name" value="Elafin-like_sf"/>
</dbReference>
<feature type="non-terminal residue" evidence="3">
    <location>
        <position position="76"/>
    </location>
</feature>
<dbReference type="GO" id="GO:0030414">
    <property type="term" value="F:peptidase inhibitor activity"/>
    <property type="evidence" value="ECO:0007669"/>
    <property type="project" value="InterPro"/>
</dbReference>
<dbReference type="PROSITE" id="PS51390">
    <property type="entry name" value="WAP"/>
    <property type="match status" value="1"/>
</dbReference>
<dbReference type="SUPFAM" id="SSF57256">
    <property type="entry name" value="Elafin-like"/>
    <property type="match status" value="1"/>
</dbReference>
<dbReference type="AlphaFoldDB" id="A0A7L1PSG0"/>
<name>A0A7L1PSG0_ORIOR</name>
<feature type="signal peptide" evidence="1">
    <location>
        <begin position="1"/>
        <end position="24"/>
    </location>
</feature>
<proteinExistence type="predicted"/>
<feature type="non-terminal residue" evidence="3">
    <location>
        <position position="1"/>
    </location>
</feature>
<feature type="domain" description="WAP" evidence="2">
    <location>
        <begin position="20"/>
        <end position="68"/>
    </location>
</feature>
<evidence type="ECO:0000256" key="1">
    <source>
        <dbReference type="SAM" id="SignalP"/>
    </source>
</evidence>
<dbReference type="SMART" id="SM00217">
    <property type="entry name" value="WAP"/>
    <property type="match status" value="1"/>
</dbReference>
<sequence length="76" mass="8387">MKTAAALLLAGMLILWVDLPTGSAWSCPIVRLTCALHNPRHQCFTDSHCPRRKKCCRSFCGRRCISKPPAIAVSYG</sequence>
<keyword evidence="1" id="KW-0732">Signal</keyword>
<dbReference type="Proteomes" id="UP000534407">
    <property type="component" value="Unassembled WGS sequence"/>
</dbReference>
<gene>
    <name evidence="3" type="primary">Elaf</name>
    <name evidence="3" type="ORF">ORIORI_R15722</name>
</gene>
<dbReference type="Pfam" id="PF00095">
    <property type="entry name" value="WAP"/>
    <property type="match status" value="1"/>
</dbReference>
<dbReference type="EMBL" id="VXBT01009351">
    <property type="protein sequence ID" value="NXO14599.1"/>
    <property type="molecule type" value="Genomic_DNA"/>
</dbReference>
<keyword evidence="4" id="KW-1185">Reference proteome</keyword>
<evidence type="ECO:0000313" key="4">
    <source>
        <dbReference type="Proteomes" id="UP000534407"/>
    </source>
</evidence>
<reference evidence="3 4" key="1">
    <citation type="submission" date="2019-09" db="EMBL/GenBank/DDBJ databases">
        <title>Bird 10,000 Genomes (B10K) Project - Family phase.</title>
        <authorList>
            <person name="Zhang G."/>
        </authorList>
    </citation>
    <scope>NUCLEOTIDE SEQUENCE [LARGE SCALE GENOMIC DNA]</scope>
    <source>
        <strain evidence="3">B10K-DU-002-24</strain>
        <tissue evidence="3">Muscle</tissue>
    </source>
</reference>